<gene>
    <name evidence="2" type="ORF">Psuf_072600</name>
</gene>
<dbReference type="Proteomes" id="UP000503011">
    <property type="component" value="Chromosome"/>
</dbReference>
<dbReference type="EMBL" id="AP022871">
    <property type="protein sequence ID" value="BCB89947.1"/>
    <property type="molecule type" value="Genomic_DNA"/>
</dbReference>
<feature type="transmembrane region" description="Helical" evidence="1">
    <location>
        <begin position="44"/>
        <end position="66"/>
    </location>
</feature>
<dbReference type="AlphaFoldDB" id="A0A6F8YUX8"/>
<evidence type="ECO:0000313" key="2">
    <source>
        <dbReference type="EMBL" id="BCB89947.1"/>
    </source>
</evidence>
<feature type="transmembrane region" description="Helical" evidence="1">
    <location>
        <begin position="178"/>
        <end position="198"/>
    </location>
</feature>
<proteinExistence type="predicted"/>
<evidence type="ECO:0000256" key="1">
    <source>
        <dbReference type="SAM" id="Phobius"/>
    </source>
</evidence>
<protein>
    <submittedName>
        <fullName evidence="2">Uncharacterized protein</fullName>
    </submittedName>
</protein>
<dbReference type="RefSeq" id="WP_173162018.1">
    <property type="nucleotide sequence ID" value="NZ_AP022871.1"/>
</dbReference>
<keyword evidence="1" id="KW-0812">Transmembrane</keyword>
<sequence>MSIDTSGSMSPTASRVFGLCTIAAPLLLLASTIAYTTENGINDGVVGGVIGVWSVFALAVGFAGIYRLVEARAPRVGPVFGALALIGFAAGGLFNLQAVYLAAYGDDLLTDVTEGALPDVSALVFFAFLPWGWLAPVTFVATGVLLWRTRIVPTWQAALLVAGGVLFIASRPARVEPLAIACDVALVLALVPIGWSMLARRRVVADVVPSRVPA</sequence>
<dbReference type="KEGG" id="psuu:Psuf_072600"/>
<reference evidence="2 3" key="1">
    <citation type="submission" date="2020-03" db="EMBL/GenBank/DDBJ databases">
        <title>Whole genome shotgun sequence of Phytohabitans suffuscus NBRC 105367.</title>
        <authorList>
            <person name="Komaki H."/>
            <person name="Tamura T."/>
        </authorList>
    </citation>
    <scope>NUCLEOTIDE SEQUENCE [LARGE SCALE GENOMIC DNA]</scope>
    <source>
        <strain evidence="2 3">NBRC 105367</strain>
    </source>
</reference>
<reference evidence="2 3" key="2">
    <citation type="submission" date="2020-03" db="EMBL/GenBank/DDBJ databases">
        <authorList>
            <person name="Ichikawa N."/>
            <person name="Kimura A."/>
            <person name="Kitahashi Y."/>
            <person name="Uohara A."/>
        </authorList>
    </citation>
    <scope>NUCLEOTIDE SEQUENCE [LARGE SCALE GENOMIC DNA]</scope>
    <source>
        <strain evidence="2 3">NBRC 105367</strain>
    </source>
</reference>
<keyword evidence="3" id="KW-1185">Reference proteome</keyword>
<keyword evidence="1" id="KW-0472">Membrane</keyword>
<accession>A0A6F8YUX8</accession>
<keyword evidence="1" id="KW-1133">Transmembrane helix</keyword>
<feature type="transmembrane region" description="Helical" evidence="1">
    <location>
        <begin position="123"/>
        <end position="147"/>
    </location>
</feature>
<evidence type="ECO:0000313" key="3">
    <source>
        <dbReference type="Proteomes" id="UP000503011"/>
    </source>
</evidence>
<feature type="transmembrane region" description="Helical" evidence="1">
    <location>
        <begin position="78"/>
        <end position="103"/>
    </location>
</feature>
<organism evidence="2 3">
    <name type="scientific">Phytohabitans suffuscus</name>
    <dbReference type="NCBI Taxonomy" id="624315"/>
    <lineage>
        <taxon>Bacteria</taxon>
        <taxon>Bacillati</taxon>
        <taxon>Actinomycetota</taxon>
        <taxon>Actinomycetes</taxon>
        <taxon>Micromonosporales</taxon>
        <taxon>Micromonosporaceae</taxon>
    </lineage>
</organism>
<name>A0A6F8YUX8_9ACTN</name>
<feature type="transmembrane region" description="Helical" evidence="1">
    <location>
        <begin position="154"/>
        <end position="172"/>
    </location>
</feature>